<gene>
    <name evidence="3" type="ORF">DB891_11780</name>
</gene>
<feature type="compositionally biased region" description="Polar residues" evidence="1">
    <location>
        <begin position="26"/>
        <end position="38"/>
    </location>
</feature>
<evidence type="ECO:0000256" key="1">
    <source>
        <dbReference type="SAM" id="MobiDB-lite"/>
    </source>
</evidence>
<dbReference type="OrthoDB" id="1114958at2"/>
<dbReference type="Gene3D" id="3.40.390.70">
    <property type="match status" value="1"/>
</dbReference>
<protein>
    <recommendedName>
        <fullName evidence="5">Lipoprotein</fullName>
    </recommendedName>
</protein>
<reference evidence="3 4" key="1">
    <citation type="submission" date="2018-04" db="EMBL/GenBank/DDBJ databases">
        <title>Flavobacterium sp. nov., isolated from glacier ice.</title>
        <authorList>
            <person name="Liu Q."/>
            <person name="Xin Y.-H."/>
        </authorList>
    </citation>
    <scope>NUCLEOTIDE SEQUENCE [LARGE SCALE GENOMIC DNA]</scope>
    <source>
        <strain evidence="3 4">LB2P30</strain>
    </source>
</reference>
<dbReference type="Proteomes" id="UP000245618">
    <property type="component" value="Unassembled WGS sequence"/>
</dbReference>
<dbReference type="EMBL" id="QCZH01000013">
    <property type="protein sequence ID" value="PWA08500.1"/>
    <property type="molecule type" value="Genomic_DNA"/>
</dbReference>
<dbReference type="SUPFAM" id="SSF55486">
    <property type="entry name" value="Metalloproteases ('zincins'), catalytic domain"/>
    <property type="match status" value="1"/>
</dbReference>
<keyword evidence="2" id="KW-0732">Signal</keyword>
<evidence type="ECO:0000313" key="3">
    <source>
        <dbReference type="EMBL" id="PWA08500.1"/>
    </source>
</evidence>
<feature type="region of interest" description="Disordered" evidence="1">
    <location>
        <begin position="26"/>
        <end position="50"/>
    </location>
</feature>
<sequence>MRKLKNVTLLALSFASLIAFNSCSEDSNNDTVPQSTVDTTNGTGGNGNSATTEKGSITLYRIEGDNIVKVEDYKVTGKDLEYQKDTQKHQEIWTLVKKVVPTEYRTKMTEFLIYNGTADGTAGFVIEKNLDLTKWKMGIAINDISDKQELIYTVIHEFGHILTLNNDQVDASINESSCTNYFTGEGCAKSNSYIYKLQSQFWGDIWSQFLTAQKVGESELQKFYTNNSTRFVTQYAATNPGEDIAEVFATFVTRNTGANGNSIAEQKIQLMYNHPELVTLRSYIRKNLGYTARSLGASSTLPTPGSWKKANSFGNPTKSH</sequence>
<name>A0A2U1JTG3_9FLAO</name>
<feature type="region of interest" description="Disordered" evidence="1">
    <location>
        <begin position="300"/>
        <end position="320"/>
    </location>
</feature>
<dbReference type="AlphaFoldDB" id="A0A2U1JTG3"/>
<keyword evidence="4" id="KW-1185">Reference proteome</keyword>
<proteinExistence type="predicted"/>
<evidence type="ECO:0000256" key="2">
    <source>
        <dbReference type="SAM" id="SignalP"/>
    </source>
</evidence>
<dbReference type="Pfam" id="PF15890">
    <property type="entry name" value="Peptidase_Mx1"/>
    <property type="match status" value="1"/>
</dbReference>
<dbReference type="InterPro" id="IPR030890">
    <property type="entry name" value="LP_HExxH_w_TonB"/>
</dbReference>
<feature type="chain" id="PRO_5015396356" description="Lipoprotein" evidence="2">
    <location>
        <begin position="25"/>
        <end position="320"/>
    </location>
</feature>
<dbReference type="RefSeq" id="WP_116763779.1">
    <property type="nucleotide sequence ID" value="NZ_QCZH01000013.1"/>
</dbReference>
<organism evidence="3 4">
    <name type="scientific">Flavobacterium laiguense</name>
    <dbReference type="NCBI Taxonomy" id="2169409"/>
    <lineage>
        <taxon>Bacteria</taxon>
        <taxon>Pseudomonadati</taxon>
        <taxon>Bacteroidota</taxon>
        <taxon>Flavobacteriia</taxon>
        <taxon>Flavobacteriales</taxon>
        <taxon>Flavobacteriaceae</taxon>
        <taxon>Flavobacterium</taxon>
    </lineage>
</organism>
<comment type="caution">
    <text evidence="3">The sequence shown here is derived from an EMBL/GenBank/DDBJ whole genome shotgun (WGS) entry which is preliminary data.</text>
</comment>
<evidence type="ECO:0008006" key="5">
    <source>
        <dbReference type="Google" id="ProtNLM"/>
    </source>
</evidence>
<feature type="signal peptide" evidence="2">
    <location>
        <begin position="1"/>
        <end position="24"/>
    </location>
</feature>
<evidence type="ECO:0000313" key="4">
    <source>
        <dbReference type="Proteomes" id="UP000245618"/>
    </source>
</evidence>
<accession>A0A2U1JTG3</accession>